<reference evidence="1" key="1">
    <citation type="submission" date="2020-05" db="EMBL/GenBank/DDBJ databases">
        <authorList>
            <person name="Chiriac C."/>
            <person name="Salcher M."/>
            <person name="Ghai R."/>
            <person name="Kavagutti S V."/>
        </authorList>
    </citation>
    <scope>NUCLEOTIDE SEQUENCE</scope>
</reference>
<name>A0A6J7EGA6_9ZZZZ</name>
<dbReference type="AlphaFoldDB" id="A0A6J7EGA6"/>
<proteinExistence type="predicted"/>
<gene>
    <name evidence="1" type="ORF">UFOPK3423_01292</name>
</gene>
<organism evidence="1">
    <name type="scientific">freshwater metagenome</name>
    <dbReference type="NCBI Taxonomy" id="449393"/>
    <lineage>
        <taxon>unclassified sequences</taxon>
        <taxon>metagenomes</taxon>
        <taxon>ecological metagenomes</taxon>
    </lineage>
</organism>
<evidence type="ECO:0000313" key="1">
    <source>
        <dbReference type="EMBL" id="CAB4880330.1"/>
    </source>
</evidence>
<sequence length="214" mass="22631">MRRHITPSLIISVLALFVALGGASYAAIKIPRNSVGAAQLKKDAVTSAKVKDRSLLATDFRTGQLPRGATGATGAAGPTFSFSSSDSTFAPVTIEPYFGSASMIVEKDVDVPRPGRMNVTFSGRFQRDYPSAGDPSAFACQMYGPDFTPLGEASRSGVLTEEYEYEQMTIVGSFIATEGTNRITISCYGISAGTGTRRPVLFLGYNMIGVLTGA</sequence>
<accession>A0A6J7EGA6</accession>
<dbReference type="EMBL" id="CAFBLQ010000161">
    <property type="protein sequence ID" value="CAB4880330.1"/>
    <property type="molecule type" value="Genomic_DNA"/>
</dbReference>
<protein>
    <submittedName>
        <fullName evidence="1">Unannotated protein</fullName>
    </submittedName>
</protein>